<proteinExistence type="predicted"/>
<dbReference type="EMBL" id="FOMH01000002">
    <property type="protein sequence ID" value="SFC85338.1"/>
    <property type="molecule type" value="Genomic_DNA"/>
</dbReference>
<reference evidence="2" key="1">
    <citation type="submission" date="2016-10" db="EMBL/GenBank/DDBJ databases">
        <authorList>
            <person name="Varghese N."/>
            <person name="Submissions S."/>
        </authorList>
    </citation>
    <scope>NUCLEOTIDE SEQUENCE [LARGE SCALE GENOMIC DNA]</scope>
    <source>
        <strain evidence="2">CGMCC 1.10370</strain>
    </source>
</reference>
<sequence>MYELLFWRYLDEIYLNNQEVYEALIEKQEVEGLAILQTEVIVNRINSVFSDWERVDENSWKNQKGKGAFQVITTPQSVKIDCYGTEGKTMNKLVEIMEEFKCPLYDPQVPERYDEMSE</sequence>
<organism evidence="1 2">
    <name type="scientific">Flavobacterium phragmitis</name>
    <dbReference type="NCBI Taxonomy" id="739143"/>
    <lineage>
        <taxon>Bacteria</taxon>
        <taxon>Pseudomonadati</taxon>
        <taxon>Bacteroidota</taxon>
        <taxon>Flavobacteriia</taxon>
        <taxon>Flavobacteriales</taxon>
        <taxon>Flavobacteriaceae</taxon>
        <taxon>Flavobacterium</taxon>
    </lineage>
</organism>
<dbReference type="Proteomes" id="UP000199672">
    <property type="component" value="Unassembled WGS sequence"/>
</dbReference>
<keyword evidence="2" id="KW-1185">Reference proteome</keyword>
<gene>
    <name evidence="1" type="ORF">SAMN05216297_102512</name>
</gene>
<evidence type="ECO:0000313" key="1">
    <source>
        <dbReference type="EMBL" id="SFC85338.1"/>
    </source>
</evidence>
<dbReference type="RefSeq" id="WP_091491468.1">
    <property type="nucleotide sequence ID" value="NZ_FOMH01000002.1"/>
</dbReference>
<protein>
    <submittedName>
        <fullName evidence="1">Uncharacterized protein</fullName>
    </submittedName>
</protein>
<name>A0A1I1MQ74_9FLAO</name>
<dbReference type="AlphaFoldDB" id="A0A1I1MQ74"/>
<accession>A0A1I1MQ74</accession>
<dbReference type="OrthoDB" id="4377013at2"/>
<evidence type="ECO:0000313" key="2">
    <source>
        <dbReference type="Proteomes" id="UP000199672"/>
    </source>
</evidence>